<gene>
    <name evidence="5" type="primary">LOC111479388</name>
</gene>
<comment type="similarity">
    <text evidence="1">Belongs to the plant acyltransferase family.</text>
</comment>
<sequence length="447" mass="49640">MEVEIISSETIKPSSFPPSPKSLKLSVIDQLSPFTYTSLLFFYSLKHSHDPLHLSHPLKVSLSRALSDFYLLAGAIKDNTHVLDNGVGALFQVARVHHTMPQFLNQPSFESLSQLIPFRYMQTRSSSTMEALYPQVAVQLNAFVGGGVAVGVCFLHKIIDGTTLSGFLRRWASMAGGSTEEKGGGEQPEYGVAAMFPGRELLVENSWLSKGYSPFVGEGRICRKRFVFDGAAISELKAEVKRKSDKVPTSVEVVTGFIWKYMMIAARQSTGSQRSSVLTHAVDLRRRMAPPLPATSIGNIFWSAVAHYDTPKAEIELSELVDLVQRSVAEIDDGFIREMAGEEGFEGISRWFMRMKELYSSKPYSYGFTSWRNMGLNEVDFGWGKASWVSFAGPENSVLKNVVVLNEGILGDGLEAWIMLDEDEMNILENDQQFLAFASFNPTIILA</sequence>
<dbReference type="Proteomes" id="UP000504608">
    <property type="component" value="Unplaced"/>
</dbReference>
<dbReference type="GeneID" id="111479388"/>
<dbReference type="InterPro" id="IPR023213">
    <property type="entry name" value="CAT-like_dom_sf"/>
</dbReference>
<evidence type="ECO:0000256" key="3">
    <source>
        <dbReference type="ARBA" id="ARBA00023315"/>
    </source>
</evidence>
<dbReference type="Pfam" id="PF02458">
    <property type="entry name" value="Transferase"/>
    <property type="match status" value="1"/>
</dbReference>
<dbReference type="KEGG" id="cmax:111479388"/>
<evidence type="ECO:0000256" key="1">
    <source>
        <dbReference type="ARBA" id="ARBA00009861"/>
    </source>
</evidence>
<keyword evidence="4" id="KW-1185">Reference proteome</keyword>
<evidence type="ECO:0000313" key="4">
    <source>
        <dbReference type="Proteomes" id="UP000504608"/>
    </source>
</evidence>
<evidence type="ECO:0000313" key="5">
    <source>
        <dbReference type="RefSeq" id="XP_022979792.1"/>
    </source>
</evidence>
<organism evidence="4 5">
    <name type="scientific">Cucurbita maxima</name>
    <name type="common">Pumpkin</name>
    <name type="synonym">Winter squash</name>
    <dbReference type="NCBI Taxonomy" id="3661"/>
    <lineage>
        <taxon>Eukaryota</taxon>
        <taxon>Viridiplantae</taxon>
        <taxon>Streptophyta</taxon>
        <taxon>Embryophyta</taxon>
        <taxon>Tracheophyta</taxon>
        <taxon>Spermatophyta</taxon>
        <taxon>Magnoliopsida</taxon>
        <taxon>eudicotyledons</taxon>
        <taxon>Gunneridae</taxon>
        <taxon>Pentapetalae</taxon>
        <taxon>rosids</taxon>
        <taxon>fabids</taxon>
        <taxon>Cucurbitales</taxon>
        <taxon>Cucurbitaceae</taxon>
        <taxon>Cucurbiteae</taxon>
        <taxon>Cucurbita</taxon>
    </lineage>
</organism>
<evidence type="ECO:0000256" key="2">
    <source>
        <dbReference type="ARBA" id="ARBA00022679"/>
    </source>
</evidence>
<dbReference type="PANTHER" id="PTHR31623:SF110">
    <property type="entry name" value="VINORINE SYNTHASE-LIKE"/>
    <property type="match status" value="1"/>
</dbReference>
<dbReference type="AlphaFoldDB" id="A0A6J1IPN4"/>
<dbReference type="GO" id="GO:0016746">
    <property type="term" value="F:acyltransferase activity"/>
    <property type="evidence" value="ECO:0007669"/>
    <property type="project" value="UniProtKB-KW"/>
</dbReference>
<reference evidence="5" key="1">
    <citation type="submission" date="2025-08" db="UniProtKB">
        <authorList>
            <consortium name="RefSeq"/>
        </authorList>
    </citation>
    <scope>IDENTIFICATION</scope>
    <source>
        <tissue evidence="5">Young leaves</tissue>
    </source>
</reference>
<protein>
    <submittedName>
        <fullName evidence="5">BAHD acyltransferase BIA1-like</fullName>
    </submittedName>
</protein>
<dbReference type="Gene3D" id="3.30.559.10">
    <property type="entry name" value="Chloramphenicol acetyltransferase-like domain"/>
    <property type="match status" value="2"/>
</dbReference>
<dbReference type="PANTHER" id="PTHR31623">
    <property type="entry name" value="F21J9.9"/>
    <property type="match status" value="1"/>
</dbReference>
<name>A0A6J1IPN4_CUCMA</name>
<accession>A0A6J1IPN4</accession>
<keyword evidence="2" id="KW-0808">Transferase</keyword>
<dbReference type="RefSeq" id="XP_022979792.1">
    <property type="nucleotide sequence ID" value="XM_023124024.1"/>
</dbReference>
<proteinExistence type="inferred from homology"/>
<keyword evidence="3" id="KW-0012">Acyltransferase</keyword>
<dbReference type="OrthoDB" id="671439at2759"/>